<proteinExistence type="predicted"/>
<protein>
    <submittedName>
        <fullName evidence="1">Uncharacterized protein</fullName>
    </submittedName>
</protein>
<reference evidence="1" key="2">
    <citation type="submission" date="2023-05" db="EMBL/GenBank/DDBJ databases">
        <authorList>
            <person name="Schelkunov M.I."/>
        </authorList>
    </citation>
    <scope>NUCLEOTIDE SEQUENCE</scope>
    <source>
        <strain evidence="1">Hsosn_3</strain>
        <tissue evidence="1">Leaf</tissue>
    </source>
</reference>
<evidence type="ECO:0000313" key="1">
    <source>
        <dbReference type="EMBL" id="KAK1382153.1"/>
    </source>
</evidence>
<dbReference type="AlphaFoldDB" id="A0AAD8ID08"/>
<organism evidence="1 2">
    <name type="scientific">Heracleum sosnowskyi</name>
    <dbReference type="NCBI Taxonomy" id="360622"/>
    <lineage>
        <taxon>Eukaryota</taxon>
        <taxon>Viridiplantae</taxon>
        <taxon>Streptophyta</taxon>
        <taxon>Embryophyta</taxon>
        <taxon>Tracheophyta</taxon>
        <taxon>Spermatophyta</taxon>
        <taxon>Magnoliopsida</taxon>
        <taxon>eudicotyledons</taxon>
        <taxon>Gunneridae</taxon>
        <taxon>Pentapetalae</taxon>
        <taxon>asterids</taxon>
        <taxon>campanulids</taxon>
        <taxon>Apiales</taxon>
        <taxon>Apiaceae</taxon>
        <taxon>Apioideae</taxon>
        <taxon>apioid superclade</taxon>
        <taxon>Tordylieae</taxon>
        <taxon>Tordyliinae</taxon>
        <taxon>Heracleum</taxon>
    </lineage>
</organism>
<comment type="caution">
    <text evidence="1">The sequence shown here is derived from an EMBL/GenBank/DDBJ whole genome shotgun (WGS) entry which is preliminary data.</text>
</comment>
<dbReference type="EMBL" id="JAUIZM010000005">
    <property type="protein sequence ID" value="KAK1382153.1"/>
    <property type="molecule type" value="Genomic_DNA"/>
</dbReference>
<evidence type="ECO:0000313" key="2">
    <source>
        <dbReference type="Proteomes" id="UP001237642"/>
    </source>
</evidence>
<reference evidence="1" key="1">
    <citation type="submission" date="2023-02" db="EMBL/GenBank/DDBJ databases">
        <title>Genome of toxic invasive species Heracleum sosnowskyi carries increased number of genes despite the absence of recent whole-genome duplications.</title>
        <authorList>
            <person name="Schelkunov M."/>
            <person name="Shtratnikova V."/>
            <person name="Makarenko M."/>
            <person name="Klepikova A."/>
            <person name="Omelchenko D."/>
            <person name="Novikova G."/>
            <person name="Obukhova E."/>
            <person name="Bogdanov V."/>
            <person name="Penin A."/>
            <person name="Logacheva M."/>
        </authorList>
    </citation>
    <scope>NUCLEOTIDE SEQUENCE</scope>
    <source>
        <strain evidence="1">Hsosn_3</strain>
        <tissue evidence="1">Leaf</tissue>
    </source>
</reference>
<keyword evidence="2" id="KW-1185">Reference proteome</keyword>
<gene>
    <name evidence="1" type="ORF">POM88_019888</name>
</gene>
<accession>A0AAD8ID08</accession>
<sequence length="100" mass="11169">MKEAGIGYLLAAVAPLSSFNVGEQRSNSDNDLESNKNRLSLGSTKLVNPEVPCLMMNQDHFPHVNRGRCYLETLNNLLIELQATRFHGTGEGWTLLIRLK</sequence>
<name>A0AAD8ID08_9APIA</name>
<dbReference type="Proteomes" id="UP001237642">
    <property type="component" value="Unassembled WGS sequence"/>
</dbReference>